<dbReference type="InterPro" id="IPR002974">
    <property type="entry name" value="Cyt_P450_E_CYP52_ascomycetes"/>
</dbReference>
<keyword evidence="7 9" id="KW-0503">Monooxygenase</keyword>
<keyword evidence="11" id="KW-1185">Reference proteome</keyword>
<protein>
    <submittedName>
        <fullName evidence="10">N-alkane-inducible cytochrome P450</fullName>
    </submittedName>
</protein>
<dbReference type="PANTHER" id="PTHR24287:SF1">
    <property type="entry name" value="P450, PUTATIVE (EUROFUNG)-RELATED"/>
    <property type="match status" value="1"/>
</dbReference>
<dbReference type="PANTHER" id="PTHR24287">
    <property type="entry name" value="P450, PUTATIVE (EUROFUNG)-RELATED"/>
    <property type="match status" value="1"/>
</dbReference>
<dbReference type="GO" id="GO:0020037">
    <property type="term" value="F:heme binding"/>
    <property type="evidence" value="ECO:0007669"/>
    <property type="project" value="InterPro"/>
</dbReference>
<evidence type="ECO:0000256" key="4">
    <source>
        <dbReference type="ARBA" id="ARBA00022723"/>
    </source>
</evidence>
<dbReference type="Gene3D" id="1.10.630.10">
    <property type="entry name" value="Cytochrome P450"/>
    <property type="match status" value="1"/>
</dbReference>
<keyword evidence="6 8" id="KW-0408">Iron</keyword>
<dbReference type="GO" id="GO:0016712">
    <property type="term" value="F:oxidoreductase activity, acting on paired donors, with incorporation or reduction of molecular oxygen, reduced flavin or flavoprotein as one donor, and incorporation of one atom of oxygen"/>
    <property type="evidence" value="ECO:0007669"/>
    <property type="project" value="InterPro"/>
</dbReference>
<comment type="caution">
    <text evidence="10">The sequence shown here is derived from an EMBL/GenBank/DDBJ whole genome shotgun (WGS) entry which is preliminary data.</text>
</comment>
<evidence type="ECO:0000313" key="10">
    <source>
        <dbReference type="EMBL" id="KAJ5740215.1"/>
    </source>
</evidence>
<dbReference type="SUPFAM" id="SSF48264">
    <property type="entry name" value="Cytochrome P450"/>
    <property type="match status" value="1"/>
</dbReference>
<dbReference type="EMBL" id="JAQJAN010000001">
    <property type="protein sequence ID" value="KAJ5740215.1"/>
    <property type="molecule type" value="Genomic_DNA"/>
</dbReference>
<dbReference type="PROSITE" id="PS00086">
    <property type="entry name" value="CYTOCHROME_P450"/>
    <property type="match status" value="1"/>
</dbReference>
<comment type="similarity">
    <text evidence="2 9">Belongs to the cytochrome P450 family.</text>
</comment>
<evidence type="ECO:0000256" key="3">
    <source>
        <dbReference type="ARBA" id="ARBA00022617"/>
    </source>
</evidence>
<proteinExistence type="inferred from homology"/>
<dbReference type="Pfam" id="PF00067">
    <property type="entry name" value="p450"/>
    <property type="match status" value="1"/>
</dbReference>
<gene>
    <name evidence="10" type="ORF">N7493_000087</name>
</gene>
<evidence type="ECO:0000256" key="2">
    <source>
        <dbReference type="ARBA" id="ARBA00010617"/>
    </source>
</evidence>
<evidence type="ECO:0000313" key="11">
    <source>
        <dbReference type="Proteomes" id="UP001215712"/>
    </source>
</evidence>
<evidence type="ECO:0000256" key="9">
    <source>
        <dbReference type="RuleBase" id="RU000461"/>
    </source>
</evidence>
<evidence type="ECO:0000256" key="5">
    <source>
        <dbReference type="ARBA" id="ARBA00023002"/>
    </source>
</evidence>
<keyword evidence="3 8" id="KW-0349">Heme</keyword>
<reference evidence="10" key="1">
    <citation type="journal article" date="2023" name="IMA Fungus">
        <title>Comparative genomic study of the Penicillium genus elucidates a diverse pangenome and 15 lateral gene transfer events.</title>
        <authorList>
            <person name="Petersen C."/>
            <person name="Sorensen T."/>
            <person name="Nielsen M.R."/>
            <person name="Sondergaard T.E."/>
            <person name="Sorensen J.L."/>
            <person name="Fitzpatrick D.A."/>
            <person name="Frisvad J.C."/>
            <person name="Nielsen K.L."/>
        </authorList>
    </citation>
    <scope>NUCLEOTIDE SEQUENCE</scope>
    <source>
        <strain evidence="10">IBT 17514</strain>
    </source>
</reference>
<dbReference type="InterPro" id="IPR047146">
    <property type="entry name" value="Cyt_P450_E_CYP52_fungi"/>
</dbReference>
<dbReference type="InterPro" id="IPR036396">
    <property type="entry name" value="Cyt_P450_sf"/>
</dbReference>
<keyword evidence="5 9" id="KW-0560">Oxidoreductase</keyword>
<evidence type="ECO:0000256" key="8">
    <source>
        <dbReference type="PIRSR" id="PIRSR602402-1"/>
    </source>
</evidence>
<dbReference type="GO" id="GO:0043386">
    <property type="term" value="P:mycotoxin biosynthetic process"/>
    <property type="evidence" value="ECO:0007669"/>
    <property type="project" value="UniProtKB-ARBA"/>
</dbReference>
<dbReference type="InterPro" id="IPR002402">
    <property type="entry name" value="Cyt_P450_E_grp-II"/>
</dbReference>
<accession>A0AAD6N139</accession>
<keyword evidence="4 8" id="KW-0479">Metal-binding</keyword>
<name>A0AAD6N139_9EURO</name>
<sequence>MLDSLGISSSTVLWATLASLALLKLWRTLSNWEFARKNGCGGARKMPSYVFGFDTLWNFIKATNNHNAIGLVEDWQRQFGQTFQFRLGRKLVYTCEPKNFQAILATKFQDFDLAGRNLAASPLLGEGIFTSDGKVWEHSRALLRPNFVRNQIADIDVYEHHVSQLIKRIPRDGSTVDMQELFYMMTIDSATEFLFGRSFNTLGGRESEASKSFAKNWDIAGNGMLIRMRLGPFRGLSNLNPIYTKASTEVRKFVKELVREALEHRELQASNPDEKASSQSYVFLHELATRTQDEKVLTDQLLNILVAGRDTTAAFLSILFFLLSRRKDVWSKLRAEVLKVDKRPSFEDLKSMKYLTWVMNETLRLYPLIPLNIRTANKNTTLPTGGGSDGTLPIFIPKGREVMFCSYNAHRLPEVYGEDASEFRPERWADLKPGWAYIPFNGGPRICIGQQFALTEASYTIVRILQDFESLESRDSEPFKELVGLTLSMKNGAKVALTPVQT</sequence>
<reference evidence="10" key="2">
    <citation type="submission" date="2023-01" db="EMBL/GenBank/DDBJ databases">
        <authorList>
            <person name="Petersen C."/>
        </authorList>
    </citation>
    <scope>NUCLEOTIDE SEQUENCE</scope>
    <source>
        <strain evidence="10">IBT 17514</strain>
    </source>
</reference>
<evidence type="ECO:0000256" key="6">
    <source>
        <dbReference type="ARBA" id="ARBA00023004"/>
    </source>
</evidence>
<dbReference type="GO" id="GO:0005506">
    <property type="term" value="F:iron ion binding"/>
    <property type="evidence" value="ECO:0007669"/>
    <property type="project" value="InterPro"/>
</dbReference>
<feature type="binding site" description="axial binding residue" evidence="8">
    <location>
        <position position="447"/>
    </location>
    <ligand>
        <name>heme</name>
        <dbReference type="ChEBI" id="CHEBI:30413"/>
    </ligand>
    <ligandPart>
        <name>Fe</name>
        <dbReference type="ChEBI" id="CHEBI:18248"/>
    </ligandPart>
</feature>
<comment type="cofactor">
    <cofactor evidence="1 8">
        <name>heme</name>
        <dbReference type="ChEBI" id="CHEBI:30413"/>
    </cofactor>
</comment>
<evidence type="ECO:0000256" key="7">
    <source>
        <dbReference type="ARBA" id="ARBA00023033"/>
    </source>
</evidence>
<dbReference type="Proteomes" id="UP001215712">
    <property type="component" value="Unassembled WGS sequence"/>
</dbReference>
<dbReference type="PRINTS" id="PR00385">
    <property type="entry name" value="P450"/>
</dbReference>
<dbReference type="PRINTS" id="PR01239">
    <property type="entry name" value="EP450IICYP52"/>
</dbReference>
<dbReference type="InterPro" id="IPR001128">
    <property type="entry name" value="Cyt_P450"/>
</dbReference>
<dbReference type="InterPro" id="IPR017972">
    <property type="entry name" value="Cyt_P450_CS"/>
</dbReference>
<dbReference type="PRINTS" id="PR00464">
    <property type="entry name" value="EP450II"/>
</dbReference>
<dbReference type="CDD" id="cd11063">
    <property type="entry name" value="CYP52"/>
    <property type="match status" value="1"/>
</dbReference>
<organism evidence="10 11">
    <name type="scientific">Penicillium malachiteum</name>
    <dbReference type="NCBI Taxonomy" id="1324776"/>
    <lineage>
        <taxon>Eukaryota</taxon>
        <taxon>Fungi</taxon>
        <taxon>Dikarya</taxon>
        <taxon>Ascomycota</taxon>
        <taxon>Pezizomycotina</taxon>
        <taxon>Eurotiomycetes</taxon>
        <taxon>Eurotiomycetidae</taxon>
        <taxon>Eurotiales</taxon>
        <taxon>Aspergillaceae</taxon>
        <taxon>Penicillium</taxon>
    </lineage>
</organism>
<evidence type="ECO:0000256" key="1">
    <source>
        <dbReference type="ARBA" id="ARBA00001971"/>
    </source>
</evidence>
<dbReference type="AlphaFoldDB" id="A0AAD6N139"/>